<dbReference type="RefSeq" id="XP_008031650.1">
    <property type="nucleotide sequence ID" value="XM_008033459.1"/>
</dbReference>
<evidence type="ECO:0000313" key="4">
    <source>
        <dbReference type="Proteomes" id="UP000016935"/>
    </source>
</evidence>
<dbReference type="EMBL" id="KB908877">
    <property type="protein sequence ID" value="EOA81130.1"/>
    <property type="molecule type" value="Genomic_DNA"/>
</dbReference>
<evidence type="ECO:0000256" key="2">
    <source>
        <dbReference type="ARBA" id="ARBA00023604"/>
    </source>
</evidence>
<dbReference type="eggNOG" id="ENOG502RS30">
    <property type="taxonomic scope" value="Eukaryota"/>
</dbReference>
<dbReference type="HOGENOM" id="CLU_042688_2_0_1"/>
<dbReference type="GeneID" id="19396760"/>
<dbReference type="GO" id="GO:0016491">
    <property type="term" value="F:oxidoreductase activity"/>
    <property type="evidence" value="ECO:0007669"/>
    <property type="project" value="UniProtKB-KW"/>
</dbReference>
<keyword evidence="4" id="KW-1185">Reference proteome</keyword>
<protein>
    <recommendedName>
        <fullName evidence="5">GA4 desaturase family protein</fullName>
    </recommendedName>
</protein>
<dbReference type="AlphaFoldDB" id="R0I6C8"/>
<reference evidence="3 4" key="2">
    <citation type="journal article" date="2013" name="PLoS Genet.">
        <title>Comparative genome structure, secondary metabolite, and effector coding capacity across Cochliobolus pathogens.</title>
        <authorList>
            <person name="Condon B.J."/>
            <person name="Leng Y."/>
            <person name="Wu D."/>
            <person name="Bushley K.E."/>
            <person name="Ohm R.A."/>
            <person name="Otillar R."/>
            <person name="Martin J."/>
            <person name="Schackwitz W."/>
            <person name="Grimwood J."/>
            <person name="MohdZainudin N."/>
            <person name="Xue C."/>
            <person name="Wang R."/>
            <person name="Manning V.A."/>
            <person name="Dhillon B."/>
            <person name="Tu Z.J."/>
            <person name="Steffenson B.J."/>
            <person name="Salamov A."/>
            <person name="Sun H."/>
            <person name="Lowry S."/>
            <person name="LaButti K."/>
            <person name="Han J."/>
            <person name="Copeland A."/>
            <person name="Lindquist E."/>
            <person name="Barry K."/>
            <person name="Schmutz J."/>
            <person name="Baker S.E."/>
            <person name="Ciuffetti L.M."/>
            <person name="Grigoriev I.V."/>
            <person name="Zhong S."/>
            <person name="Turgeon B.G."/>
        </authorList>
    </citation>
    <scope>NUCLEOTIDE SEQUENCE [LARGE SCALE GENOMIC DNA]</scope>
    <source>
        <strain evidence="4">28A</strain>
    </source>
</reference>
<dbReference type="NCBIfam" id="NF041278">
    <property type="entry name" value="CmcJ_NvfI_EfuI"/>
    <property type="match status" value="1"/>
</dbReference>
<evidence type="ECO:0000256" key="1">
    <source>
        <dbReference type="ARBA" id="ARBA00023002"/>
    </source>
</evidence>
<dbReference type="STRING" id="671987.R0I6C8"/>
<proteinExistence type="inferred from homology"/>
<dbReference type="OrthoDB" id="412788at2759"/>
<reference evidence="3 4" key="1">
    <citation type="journal article" date="2012" name="PLoS Pathog.">
        <title>Diverse lifestyles and strategies of plant pathogenesis encoded in the genomes of eighteen Dothideomycetes fungi.</title>
        <authorList>
            <person name="Ohm R.A."/>
            <person name="Feau N."/>
            <person name="Henrissat B."/>
            <person name="Schoch C.L."/>
            <person name="Horwitz B.A."/>
            <person name="Barry K.W."/>
            <person name="Condon B.J."/>
            <person name="Copeland A.C."/>
            <person name="Dhillon B."/>
            <person name="Glaser F."/>
            <person name="Hesse C.N."/>
            <person name="Kosti I."/>
            <person name="LaButti K."/>
            <person name="Lindquist E.A."/>
            <person name="Lucas S."/>
            <person name="Salamov A.A."/>
            <person name="Bradshaw R.E."/>
            <person name="Ciuffetti L."/>
            <person name="Hamelin R.C."/>
            <person name="Kema G.H.J."/>
            <person name="Lawrence C."/>
            <person name="Scott J.A."/>
            <person name="Spatafora J.W."/>
            <person name="Turgeon B.G."/>
            <person name="de Wit P.J.G.M."/>
            <person name="Zhong S."/>
            <person name="Goodwin S.B."/>
            <person name="Grigoriev I.V."/>
        </authorList>
    </citation>
    <scope>NUCLEOTIDE SEQUENCE [LARGE SCALE GENOMIC DNA]</scope>
    <source>
        <strain evidence="4">28A</strain>
    </source>
</reference>
<evidence type="ECO:0008006" key="5">
    <source>
        <dbReference type="Google" id="ProtNLM"/>
    </source>
</evidence>
<name>R0I6C8_EXST2</name>
<dbReference type="PANTHER" id="PTHR34598:SF3">
    <property type="entry name" value="OXIDOREDUCTASE AN1597"/>
    <property type="match status" value="1"/>
</dbReference>
<evidence type="ECO:0000313" key="3">
    <source>
        <dbReference type="EMBL" id="EOA81130.1"/>
    </source>
</evidence>
<dbReference type="PANTHER" id="PTHR34598">
    <property type="entry name" value="BLL6449 PROTEIN"/>
    <property type="match status" value="1"/>
</dbReference>
<organism evidence="3 4">
    <name type="scientific">Exserohilum turcicum (strain 28A)</name>
    <name type="common">Northern leaf blight fungus</name>
    <name type="synonym">Setosphaeria turcica</name>
    <dbReference type="NCBI Taxonomy" id="671987"/>
    <lineage>
        <taxon>Eukaryota</taxon>
        <taxon>Fungi</taxon>
        <taxon>Dikarya</taxon>
        <taxon>Ascomycota</taxon>
        <taxon>Pezizomycotina</taxon>
        <taxon>Dothideomycetes</taxon>
        <taxon>Pleosporomycetidae</taxon>
        <taxon>Pleosporales</taxon>
        <taxon>Pleosporineae</taxon>
        <taxon>Pleosporaceae</taxon>
        <taxon>Exserohilum</taxon>
    </lineage>
</organism>
<gene>
    <name evidence="3" type="ORF">SETTUDRAFT_144391</name>
</gene>
<accession>R0I6C8</accession>
<keyword evidence="1" id="KW-0560">Oxidoreductase</keyword>
<dbReference type="Proteomes" id="UP000016935">
    <property type="component" value="Unassembled WGS sequence"/>
</dbReference>
<dbReference type="InterPro" id="IPR044053">
    <property type="entry name" value="AsaB-like"/>
</dbReference>
<sequence length="295" mass="33316">MAVIAPAQPSLHASVNYFLELHEGGTDVLYPGTAIDKLRPLKAIMMPFNDIRKSDEEFNLDVHGFAFEAHECSETKFDDKERITSVVYEEVSELIKNKTGATRVIPFSHLVRNNFVETAVEAAKKADPKEIIPIMTPSLVCHVDQSYNGAIKVLEQNLGDEAEKFSKTRWGIINVWRPVSPVHRDPLGVCDARSCSEDDLRTVFVQLPSQGDGSKVSRGDGFEVFNVAHNPAHKWYYASEMKPDEVLMIKCFDSKKDGRARRTPHTAFQTKDDYGGPRQSIEVRCLVFWEDQEVE</sequence>
<comment type="similarity">
    <text evidence="2">Belongs to the asaB hydroxylase/desaturase family.</text>
</comment>